<dbReference type="EMBL" id="JAEKJZ010000003">
    <property type="protein sequence ID" value="MBN9672140.1"/>
    <property type="molecule type" value="Genomic_DNA"/>
</dbReference>
<keyword evidence="2 7" id="KW-0813">Transport</keyword>
<evidence type="ECO:0000256" key="2">
    <source>
        <dbReference type="ARBA" id="ARBA00022448"/>
    </source>
</evidence>
<dbReference type="AlphaFoldDB" id="A0A939EFD2"/>
<comment type="similarity">
    <text evidence="7">Belongs to the TRAP transporter small permease family.</text>
</comment>
<keyword evidence="3" id="KW-1003">Cell membrane</keyword>
<evidence type="ECO:0000313" key="10">
    <source>
        <dbReference type="Proteomes" id="UP000664096"/>
    </source>
</evidence>
<evidence type="ECO:0000256" key="6">
    <source>
        <dbReference type="ARBA" id="ARBA00023136"/>
    </source>
</evidence>
<keyword evidence="7" id="KW-0997">Cell inner membrane</keyword>
<dbReference type="GO" id="GO:0005886">
    <property type="term" value="C:plasma membrane"/>
    <property type="evidence" value="ECO:0007669"/>
    <property type="project" value="UniProtKB-SubCell"/>
</dbReference>
<keyword evidence="6 7" id="KW-0472">Membrane</keyword>
<feature type="domain" description="Tripartite ATP-independent periplasmic transporters DctQ component" evidence="8">
    <location>
        <begin position="26"/>
        <end position="152"/>
    </location>
</feature>
<dbReference type="InterPro" id="IPR055348">
    <property type="entry name" value="DctQ"/>
</dbReference>
<evidence type="ECO:0000259" key="8">
    <source>
        <dbReference type="Pfam" id="PF04290"/>
    </source>
</evidence>
<evidence type="ECO:0000256" key="1">
    <source>
        <dbReference type="ARBA" id="ARBA00004651"/>
    </source>
</evidence>
<dbReference type="GO" id="GO:0022857">
    <property type="term" value="F:transmembrane transporter activity"/>
    <property type="evidence" value="ECO:0007669"/>
    <property type="project" value="UniProtKB-UniRule"/>
</dbReference>
<name>A0A939EFD2_9HYPH</name>
<evidence type="ECO:0000256" key="5">
    <source>
        <dbReference type="ARBA" id="ARBA00022989"/>
    </source>
</evidence>
<gene>
    <name evidence="9" type="ORF">JF539_17440</name>
</gene>
<comment type="caution">
    <text evidence="7">Lacks conserved residue(s) required for the propagation of feature annotation.</text>
</comment>
<evidence type="ECO:0000313" key="9">
    <source>
        <dbReference type="EMBL" id="MBN9672140.1"/>
    </source>
</evidence>
<keyword evidence="5 7" id="KW-1133">Transmembrane helix</keyword>
<comment type="function">
    <text evidence="7">Part of the tripartite ATP-independent periplasmic (TRAP) transport system.</text>
</comment>
<feature type="transmembrane region" description="Helical" evidence="7">
    <location>
        <begin position="129"/>
        <end position="155"/>
    </location>
</feature>
<evidence type="ECO:0000256" key="7">
    <source>
        <dbReference type="RuleBase" id="RU369079"/>
    </source>
</evidence>
<comment type="subunit">
    <text evidence="7">The complex comprises the extracytoplasmic solute receptor protein and the two transmembrane proteins.</text>
</comment>
<keyword evidence="4 7" id="KW-0812">Transmembrane</keyword>
<comment type="caution">
    <text evidence="9">The sequence shown here is derived from an EMBL/GenBank/DDBJ whole genome shotgun (WGS) entry which is preliminary data.</text>
</comment>
<organism evidence="9 10">
    <name type="scientific">Roseibium aggregatum</name>
    <dbReference type="NCBI Taxonomy" id="187304"/>
    <lineage>
        <taxon>Bacteria</taxon>
        <taxon>Pseudomonadati</taxon>
        <taxon>Pseudomonadota</taxon>
        <taxon>Alphaproteobacteria</taxon>
        <taxon>Hyphomicrobiales</taxon>
        <taxon>Stappiaceae</taxon>
        <taxon>Roseibium</taxon>
    </lineage>
</organism>
<dbReference type="Proteomes" id="UP000664096">
    <property type="component" value="Unassembled WGS sequence"/>
</dbReference>
<accession>A0A939EFD2</accession>
<comment type="subcellular location">
    <subcellularLocation>
        <location evidence="7">Cell inner membrane</location>
        <topology evidence="7">Multi-pass membrane protein</topology>
    </subcellularLocation>
    <subcellularLocation>
        <location evidence="1">Cell membrane</location>
        <topology evidence="1">Multi-pass membrane protein</topology>
    </subcellularLocation>
</comment>
<protein>
    <recommendedName>
        <fullName evidence="7">TRAP transporter small permease protein</fullName>
    </recommendedName>
</protein>
<evidence type="ECO:0000256" key="4">
    <source>
        <dbReference type="ARBA" id="ARBA00022692"/>
    </source>
</evidence>
<feature type="transmembrane region" description="Helical" evidence="7">
    <location>
        <begin position="46"/>
        <end position="67"/>
    </location>
</feature>
<feature type="transmembrane region" description="Helical" evidence="7">
    <location>
        <begin position="88"/>
        <end position="109"/>
    </location>
</feature>
<proteinExistence type="inferred from homology"/>
<sequence length="160" mass="16527">MQSLTLKKIVSNSFLALAGMCFLFGTAVTVSDVCLRAIAGTNIPGAIELTSLSIGLGALLSMPVCYAKQGHVSARLLSELAPARFARPFGLLGSFVSLGFAGLILWAVGQNALAKIGSPETTPDLGLPVPIALTVVTLALLAAFIAALSGVWFVVRNERA</sequence>
<evidence type="ECO:0000256" key="3">
    <source>
        <dbReference type="ARBA" id="ARBA00022475"/>
    </source>
</evidence>
<dbReference type="RefSeq" id="WP_207141967.1">
    <property type="nucleotide sequence ID" value="NZ_JAEKJZ010000003.1"/>
</dbReference>
<reference evidence="9" key="1">
    <citation type="submission" date="2020-12" db="EMBL/GenBank/DDBJ databases">
        <title>Oil enriched cultivation method for isolating marine PHA-producing bacteria.</title>
        <authorList>
            <person name="Zheng W."/>
            <person name="Yu S."/>
            <person name="Huang Y."/>
        </authorList>
    </citation>
    <scope>NUCLEOTIDE SEQUENCE</scope>
    <source>
        <strain evidence="9">SY-2-12</strain>
    </source>
</reference>
<dbReference type="Pfam" id="PF04290">
    <property type="entry name" value="DctQ"/>
    <property type="match status" value="1"/>
</dbReference>